<dbReference type="PROSITE" id="PS00061">
    <property type="entry name" value="ADH_SHORT"/>
    <property type="match status" value="1"/>
</dbReference>
<evidence type="ECO:0000313" key="4">
    <source>
        <dbReference type="Proteomes" id="UP000249739"/>
    </source>
</evidence>
<dbReference type="GO" id="GO:0016491">
    <property type="term" value="F:oxidoreductase activity"/>
    <property type="evidence" value="ECO:0007669"/>
    <property type="project" value="UniProtKB-KW"/>
</dbReference>
<dbReference type="PRINTS" id="PR00081">
    <property type="entry name" value="GDHRDH"/>
</dbReference>
<dbReference type="PANTHER" id="PTHR44196:SF1">
    <property type="entry name" value="DEHYDROGENASE_REDUCTASE SDR FAMILY MEMBER 7B"/>
    <property type="match status" value="1"/>
</dbReference>
<proteinExistence type="inferred from homology"/>
<evidence type="ECO:0000256" key="1">
    <source>
        <dbReference type="ARBA" id="ARBA00006484"/>
    </source>
</evidence>
<dbReference type="SUPFAM" id="SSF51735">
    <property type="entry name" value="NAD(P)-binding Rossmann-fold domains"/>
    <property type="match status" value="1"/>
</dbReference>
<name>A0A2W5FQ76_9BACT</name>
<gene>
    <name evidence="3" type="ORF">DI586_05190</name>
</gene>
<protein>
    <submittedName>
        <fullName evidence="3">Short-chain dehydrogenase</fullName>
    </submittedName>
</protein>
<dbReference type="EMBL" id="QFOT01000043">
    <property type="protein sequence ID" value="PZP55967.1"/>
    <property type="molecule type" value="Genomic_DNA"/>
</dbReference>
<evidence type="ECO:0000313" key="3">
    <source>
        <dbReference type="EMBL" id="PZP55967.1"/>
    </source>
</evidence>
<dbReference type="PANTHER" id="PTHR44196">
    <property type="entry name" value="DEHYDROGENASE/REDUCTASE SDR FAMILY MEMBER 7B"/>
    <property type="match status" value="1"/>
</dbReference>
<dbReference type="Proteomes" id="UP000249739">
    <property type="component" value="Unassembled WGS sequence"/>
</dbReference>
<dbReference type="InterPro" id="IPR036291">
    <property type="entry name" value="NAD(P)-bd_dom_sf"/>
</dbReference>
<evidence type="ECO:0000256" key="2">
    <source>
        <dbReference type="ARBA" id="ARBA00023002"/>
    </source>
</evidence>
<organism evidence="3 4">
    <name type="scientific">Micavibrio aeruginosavorus</name>
    <dbReference type="NCBI Taxonomy" id="349221"/>
    <lineage>
        <taxon>Bacteria</taxon>
        <taxon>Pseudomonadati</taxon>
        <taxon>Bdellovibrionota</taxon>
        <taxon>Bdellovibrionia</taxon>
        <taxon>Bdellovibrionales</taxon>
        <taxon>Pseudobdellovibrionaceae</taxon>
        <taxon>Micavibrio</taxon>
    </lineage>
</organism>
<dbReference type="InterPro" id="IPR020904">
    <property type="entry name" value="Sc_DH/Rdtase_CS"/>
</dbReference>
<dbReference type="GO" id="GO:0016020">
    <property type="term" value="C:membrane"/>
    <property type="evidence" value="ECO:0007669"/>
    <property type="project" value="TreeGrafter"/>
</dbReference>
<comment type="caution">
    <text evidence="3">The sequence shown here is derived from an EMBL/GenBank/DDBJ whole genome shotgun (WGS) entry which is preliminary data.</text>
</comment>
<keyword evidence="2" id="KW-0560">Oxidoreductase</keyword>
<dbReference type="AlphaFoldDB" id="A0A2W5FQ76"/>
<dbReference type="Pfam" id="PF00106">
    <property type="entry name" value="adh_short"/>
    <property type="match status" value="1"/>
</dbReference>
<dbReference type="InterPro" id="IPR002347">
    <property type="entry name" value="SDR_fam"/>
</dbReference>
<sequence>MTKNILITGASSGLGAALAEYYAAKGHRLFLGGRDMERLSFVAQRCRDMGAETHTQVVHVEAAALMHQWVAGIDKRFPLDLVIANAGVSGGTSGLSPEAFSAQSHHIFDVNVMGVLNSIGPVLPRMVSRKGGQIAIVSSLSAFAGWPGAPAYSASKAAVRFYGEALRGRFQKQGIKISVICPGFIRTSMTDINPFPMPYLMEAREAAAKIATGLERNKPVISFPWQVALVSKLIGVLPTRLRILLLSHAPEKSSLQNF</sequence>
<reference evidence="3 4" key="1">
    <citation type="submission" date="2017-08" db="EMBL/GenBank/DDBJ databases">
        <title>Infants hospitalized years apart are colonized by the same room-sourced microbial strains.</title>
        <authorList>
            <person name="Brooks B."/>
            <person name="Olm M.R."/>
            <person name="Firek B.A."/>
            <person name="Baker R."/>
            <person name="Thomas B.C."/>
            <person name="Morowitz M.J."/>
            <person name="Banfield J.F."/>
        </authorList>
    </citation>
    <scope>NUCLEOTIDE SEQUENCE [LARGE SCALE GENOMIC DNA]</scope>
    <source>
        <strain evidence="3">S2_006_000_R2_64</strain>
    </source>
</reference>
<accession>A0A2W5FQ76</accession>
<comment type="similarity">
    <text evidence="1">Belongs to the short-chain dehydrogenases/reductases (SDR) family.</text>
</comment>
<dbReference type="Gene3D" id="3.40.50.720">
    <property type="entry name" value="NAD(P)-binding Rossmann-like Domain"/>
    <property type="match status" value="1"/>
</dbReference>